<comment type="similarity">
    <text evidence="1">Belongs to the class IV-like SAM-binding methyltransferase superfamily. RNA methyltransferase TrmH family.</text>
</comment>
<evidence type="ECO:0000259" key="4">
    <source>
        <dbReference type="Pfam" id="PF00588"/>
    </source>
</evidence>
<feature type="domain" description="MRM3-like substrate binding" evidence="5">
    <location>
        <begin position="8"/>
        <end position="98"/>
    </location>
</feature>
<dbReference type="InterPro" id="IPR001537">
    <property type="entry name" value="SpoU_MeTrfase"/>
</dbReference>
<dbReference type="InterPro" id="IPR053888">
    <property type="entry name" value="MRM3-like_sub_bind"/>
</dbReference>
<keyword evidence="3" id="KW-0808">Transferase</keyword>
<dbReference type="InterPro" id="IPR029064">
    <property type="entry name" value="Ribosomal_eL30-like_sf"/>
</dbReference>
<dbReference type="Gene3D" id="3.40.1280.10">
    <property type="match status" value="1"/>
</dbReference>
<proteinExistence type="inferred from homology"/>
<keyword evidence="2" id="KW-0489">Methyltransferase</keyword>
<protein>
    <submittedName>
        <fullName evidence="6">Uncharacterized protein</fullName>
    </submittedName>
</protein>
<comment type="caution">
    <text evidence="6">The sequence shown here is derived from an EMBL/GenBank/DDBJ whole genome shotgun (WGS) entry which is preliminary data.</text>
</comment>
<evidence type="ECO:0000259" key="5">
    <source>
        <dbReference type="Pfam" id="PF22435"/>
    </source>
</evidence>
<dbReference type="Gene3D" id="3.30.1330.30">
    <property type="match status" value="1"/>
</dbReference>
<dbReference type="AlphaFoldDB" id="A0A1G1YHN7"/>
<dbReference type="Proteomes" id="UP000177376">
    <property type="component" value="Unassembled WGS sequence"/>
</dbReference>
<reference evidence="6 7" key="1">
    <citation type="journal article" date="2016" name="Nat. Commun.">
        <title>Thousands of microbial genomes shed light on interconnected biogeochemical processes in an aquifer system.</title>
        <authorList>
            <person name="Anantharaman K."/>
            <person name="Brown C.T."/>
            <person name="Hug L.A."/>
            <person name="Sharon I."/>
            <person name="Castelle C.J."/>
            <person name="Probst A.J."/>
            <person name="Thomas B.C."/>
            <person name="Singh A."/>
            <person name="Wilkins M.J."/>
            <person name="Karaoz U."/>
            <person name="Brodie E.L."/>
            <person name="Williams K.H."/>
            <person name="Hubbard S.S."/>
            <person name="Banfield J.F."/>
        </authorList>
    </citation>
    <scope>NUCLEOTIDE SEQUENCE [LARGE SCALE GENOMIC DNA]</scope>
</reference>
<dbReference type="GO" id="GO:0008173">
    <property type="term" value="F:RNA methyltransferase activity"/>
    <property type="evidence" value="ECO:0007669"/>
    <property type="project" value="InterPro"/>
</dbReference>
<dbReference type="Pfam" id="PF22435">
    <property type="entry name" value="MRM3-like_sub_bind"/>
    <property type="match status" value="1"/>
</dbReference>
<dbReference type="PANTHER" id="PTHR43191">
    <property type="entry name" value="RRNA METHYLTRANSFERASE 3"/>
    <property type="match status" value="1"/>
</dbReference>
<evidence type="ECO:0000313" key="6">
    <source>
        <dbReference type="EMBL" id="OGY51781.1"/>
    </source>
</evidence>
<evidence type="ECO:0000256" key="1">
    <source>
        <dbReference type="ARBA" id="ARBA00007228"/>
    </source>
</evidence>
<dbReference type="InterPro" id="IPR029028">
    <property type="entry name" value="Alpha/beta_knot_MTases"/>
</dbReference>
<dbReference type="EMBL" id="MHIM01000031">
    <property type="protein sequence ID" value="OGY51781.1"/>
    <property type="molecule type" value="Genomic_DNA"/>
</dbReference>
<dbReference type="InterPro" id="IPR051259">
    <property type="entry name" value="rRNA_Methyltransferase"/>
</dbReference>
<dbReference type="InterPro" id="IPR029026">
    <property type="entry name" value="tRNA_m1G_MTases_N"/>
</dbReference>
<dbReference type="Pfam" id="PF00588">
    <property type="entry name" value="SpoU_methylase"/>
    <property type="match status" value="1"/>
</dbReference>
<name>A0A1G1YHN7_9BACT</name>
<dbReference type="GO" id="GO:0032259">
    <property type="term" value="P:methylation"/>
    <property type="evidence" value="ECO:0007669"/>
    <property type="project" value="UniProtKB-KW"/>
</dbReference>
<dbReference type="SUPFAM" id="SSF75217">
    <property type="entry name" value="alpha/beta knot"/>
    <property type="match status" value="1"/>
</dbReference>
<dbReference type="PANTHER" id="PTHR43191:SF2">
    <property type="entry name" value="RRNA METHYLTRANSFERASE 3, MITOCHONDRIAL"/>
    <property type="match status" value="1"/>
</dbReference>
<gene>
    <name evidence="6" type="ORF">A3A02_04095</name>
</gene>
<dbReference type="GO" id="GO:0006396">
    <property type="term" value="P:RNA processing"/>
    <property type="evidence" value="ECO:0007669"/>
    <property type="project" value="InterPro"/>
</dbReference>
<accession>A0A1G1YHN7</accession>
<organism evidence="6 7">
    <name type="scientific">Candidatus Buchananbacteria bacterium RIFCSPLOWO2_01_FULL_39_33</name>
    <dbReference type="NCBI Taxonomy" id="1797543"/>
    <lineage>
        <taxon>Bacteria</taxon>
        <taxon>Candidatus Buchananiibacteriota</taxon>
    </lineage>
</organism>
<evidence type="ECO:0000256" key="3">
    <source>
        <dbReference type="ARBA" id="ARBA00022679"/>
    </source>
</evidence>
<evidence type="ECO:0000313" key="7">
    <source>
        <dbReference type="Proteomes" id="UP000177376"/>
    </source>
</evidence>
<evidence type="ECO:0000256" key="2">
    <source>
        <dbReference type="ARBA" id="ARBA00022603"/>
    </source>
</evidence>
<dbReference type="GO" id="GO:0003723">
    <property type="term" value="F:RNA binding"/>
    <property type="evidence" value="ECO:0007669"/>
    <property type="project" value="InterPro"/>
</dbReference>
<dbReference type="SUPFAM" id="SSF55315">
    <property type="entry name" value="L30e-like"/>
    <property type="match status" value="1"/>
</dbReference>
<dbReference type="CDD" id="cd18095">
    <property type="entry name" value="SpoU-like_rRNA-MTase"/>
    <property type="match status" value="1"/>
</dbReference>
<sequence>MKIASPDNSKIKNLKKLKQKKYRKNFGEFLVENLVIISDALKAGYKPMAIFATSNFSAKNRTELEKIIKQSDLNDYWEISDKINKSFSNLEIPSGLTAVYKLPAEKELLFDQSILYLNNISDPGNLGAIFRSAVAFNHSHIILDETCADAYNYKTINAAKDAIFKINIIYDDNLRLLKQLKGQLPIISTATVGAQGLDILKKTNKRCLVFGSESRGVAEKIRQLADSSVKIKMSREMESLNVASAAAIILHYIYNQ</sequence>
<feature type="domain" description="tRNA/rRNA methyltransferase SpoU type" evidence="4">
    <location>
        <begin position="114"/>
        <end position="251"/>
    </location>
</feature>